<sequence length="398" mass="44361">MKILFITPYIPSDMSGHAGPKLMYRNILSLSRSHQITLASFIDSNEQNMASILEDSGIEVHTVNYPRNQKSMSGKLASGIHNISPMISYLKGDEPFFFAKYNKKEMKNLISRLITNNAFDLVQVEYNVMHHYSALFENTPSVIVFHDVSTKVHERGQSEGNTYNKRSYQIAKKIEADIANKFDGVVTLTQEDQLYLKKLGCIKEIHVIPPQVKILENIDVQKVPNTICFVGSFNREPNVHAVELLINDIYSIITVPVVLNIVGKDLPSELQKQINEIKGINYLGFIDDIDQFLASQMLMIAPIQIGAGLKMKIPHALASGTAVITTPVGAEGIAINSENGLWVCNSKRNMVDKINEVLGQDALLKARGEAGKTAVRSLFSESMIIAKFEALYKQLVHT</sequence>
<name>A0A381QJ23_9ZZZZ</name>
<feature type="domain" description="Glycosyltransferase subfamily 4-like N-terminal" evidence="1">
    <location>
        <begin position="50"/>
        <end position="210"/>
    </location>
</feature>
<dbReference type="Pfam" id="PF13439">
    <property type="entry name" value="Glyco_transf_4"/>
    <property type="match status" value="1"/>
</dbReference>
<proteinExistence type="predicted"/>
<dbReference type="InterPro" id="IPR028098">
    <property type="entry name" value="Glyco_trans_4-like_N"/>
</dbReference>
<dbReference type="PANTHER" id="PTHR12526">
    <property type="entry name" value="GLYCOSYLTRANSFERASE"/>
    <property type="match status" value="1"/>
</dbReference>
<dbReference type="CDD" id="cd03801">
    <property type="entry name" value="GT4_PimA-like"/>
    <property type="match status" value="1"/>
</dbReference>
<dbReference type="Pfam" id="PF13692">
    <property type="entry name" value="Glyco_trans_1_4"/>
    <property type="match status" value="1"/>
</dbReference>
<evidence type="ECO:0000259" key="1">
    <source>
        <dbReference type="Pfam" id="PF13439"/>
    </source>
</evidence>
<dbReference type="PANTHER" id="PTHR12526:SF630">
    <property type="entry name" value="GLYCOSYLTRANSFERASE"/>
    <property type="match status" value="1"/>
</dbReference>
<protein>
    <recommendedName>
        <fullName evidence="1">Glycosyltransferase subfamily 4-like N-terminal domain-containing protein</fullName>
    </recommendedName>
</protein>
<accession>A0A381QJ23</accession>
<dbReference type="AlphaFoldDB" id="A0A381QJ23"/>
<dbReference type="EMBL" id="UINC01001340">
    <property type="protein sequence ID" value="SUZ78087.1"/>
    <property type="molecule type" value="Genomic_DNA"/>
</dbReference>
<dbReference type="Gene3D" id="3.40.50.2000">
    <property type="entry name" value="Glycogen Phosphorylase B"/>
    <property type="match status" value="2"/>
</dbReference>
<dbReference type="SUPFAM" id="SSF53756">
    <property type="entry name" value="UDP-Glycosyltransferase/glycogen phosphorylase"/>
    <property type="match status" value="1"/>
</dbReference>
<evidence type="ECO:0000313" key="2">
    <source>
        <dbReference type="EMBL" id="SUZ78087.1"/>
    </source>
</evidence>
<organism evidence="2">
    <name type="scientific">marine metagenome</name>
    <dbReference type="NCBI Taxonomy" id="408172"/>
    <lineage>
        <taxon>unclassified sequences</taxon>
        <taxon>metagenomes</taxon>
        <taxon>ecological metagenomes</taxon>
    </lineage>
</organism>
<reference evidence="2" key="1">
    <citation type="submission" date="2018-05" db="EMBL/GenBank/DDBJ databases">
        <authorList>
            <person name="Lanie J.A."/>
            <person name="Ng W.-L."/>
            <person name="Kazmierczak K.M."/>
            <person name="Andrzejewski T.M."/>
            <person name="Davidsen T.M."/>
            <person name="Wayne K.J."/>
            <person name="Tettelin H."/>
            <person name="Glass J.I."/>
            <person name="Rusch D."/>
            <person name="Podicherti R."/>
            <person name="Tsui H.-C.T."/>
            <person name="Winkler M.E."/>
        </authorList>
    </citation>
    <scope>NUCLEOTIDE SEQUENCE</scope>
</reference>
<gene>
    <name evidence="2" type="ORF">METZ01_LOCUS30941</name>
</gene>